<organism evidence="1 2">
    <name type="scientific">Dreissena polymorpha</name>
    <name type="common">Zebra mussel</name>
    <name type="synonym">Mytilus polymorpha</name>
    <dbReference type="NCBI Taxonomy" id="45954"/>
    <lineage>
        <taxon>Eukaryota</taxon>
        <taxon>Metazoa</taxon>
        <taxon>Spiralia</taxon>
        <taxon>Lophotrochozoa</taxon>
        <taxon>Mollusca</taxon>
        <taxon>Bivalvia</taxon>
        <taxon>Autobranchia</taxon>
        <taxon>Heteroconchia</taxon>
        <taxon>Euheterodonta</taxon>
        <taxon>Imparidentia</taxon>
        <taxon>Neoheterodontei</taxon>
        <taxon>Myida</taxon>
        <taxon>Dreissenoidea</taxon>
        <taxon>Dreissenidae</taxon>
        <taxon>Dreissena</taxon>
    </lineage>
</organism>
<reference evidence="1" key="2">
    <citation type="submission" date="2020-11" db="EMBL/GenBank/DDBJ databases">
        <authorList>
            <person name="McCartney M.A."/>
            <person name="Auch B."/>
            <person name="Kono T."/>
            <person name="Mallez S."/>
            <person name="Becker A."/>
            <person name="Gohl D.M."/>
            <person name="Silverstein K.A.T."/>
            <person name="Koren S."/>
            <person name="Bechman K.B."/>
            <person name="Herman A."/>
            <person name="Abrahante J.E."/>
            <person name="Garbe J."/>
        </authorList>
    </citation>
    <scope>NUCLEOTIDE SEQUENCE</scope>
    <source>
        <strain evidence="1">Duluth1</strain>
        <tissue evidence="1">Whole animal</tissue>
    </source>
</reference>
<gene>
    <name evidence="1" type="ORF">DPMN_044583</name>
</gene>
<proteinExistence type="predicted"/>
<comment type="caution">
    <text evidence="1">The sequence shown here is derived from an EMBL/GenBank/DDBJ whole genome shotgun (WGS) entry which is preliminary data.</text>
</comment>
<protein>
    <submittedName>
        <fullName evidence="1">Uncharacterized protein</fullName>
    </submittedName>
</protein>
<name>A0A9D4D4F5_DREPO</name>
<accession>A0A9D4D4F5</accession>
<evidence type="ECO:0000313" key="2">
    <source>
        <dbReference type="Proteomes" id="UP000828390"/>
    </source>
</evidence>
<dbReference type="EMBL" id="JAIWYP010000011">
    <property type="protein sequence ID" value="KAH3737982.1"/>
    <property type="molecule type" value="Genomic_DNA"/>
</dbReference>
<evidence type="ECO:0000313" key="1">
    <source>
        <dbReference type="EMBL" id="KAH3737982.1"/>
    </source>
</evidence>
<dbReference type="AlphaFoldDB" id="A0A9D4D4F5"/>
<reference evidence="1" key="1">
    <citation type="journal article" date="2019" name="bioRxiv">
        <title>The Genome of the Zebra Mussel, Dreissena polymorpha: A Resource for Invasive Species Research.</title>
        <authorList>
            <person name="McCartney M.A."/>
            <person name="Auch B."/>
            <person name="Kono T."/>
            <person name="Mallez S."/>
            <person name="Zhang Y."/>
            <person name="Obille A."/>
            <person name="Becker A."/>
            <person name="Abrahante J.E."/>
            <person name="Garbe J."/>
            <person name="Badalamenti J.P."/>
            <person name="Herman A."/>
            <person name="Mangelson H."/>
            <person name="Liachko I."/>
            <person name="Sullivan S."/>
            <person name="Sone E.D."/>
            <person name="Koren S."/>
            <person name="Silverstein K.A.T."/>
            <person name="Beckman K.B."/>
            <person name="Gohl D.M."/>
        </authorList>
    </citation>
    <scope>NUCLEOTIDE SEQUENCE</scope>
    <source>
        <strain evidence="1">Duluth1</strain>
        <tissue evidence="1">Whole animal</tissue>
    </source>
</reference>
<sequence length="85" mass="9652">MSPMTIVMSRFGTLSRTLWRGVALNDGHFLELRVEPGSQDPVIDWFPFKKALVSSFCKKQSNRVVVNVFFIYVVQRTGGCGQWLA</sequence>
<dbReference type="Proteomes" id="UP000828390">
    <property type="component" value="Unassembled WGS sequence"/>
</dbReference>
<keyword evidence="2" id="KW-1185">Reference proteome</keyword>